<reference evidence="2 3" key="1">
    <citation type="submission" date="2019-05" db="EMBL/GenBank/DDBJ databases">
        <title>Comparative genomics and metabolomics analyses of clavulanic acid producing Streptomyces species provides insight into specialized metabolism and evolution of beta-lactam biosynthetic gene clusters.</title>
        <authorList>
            <person name="Moore M.A."/>
            <person name="Cruz-Morales P."/>
            <person name="Barona Gomez F."/>
            <person name="Kapil T."/>
        </authorList>
    </citation>
    <scope>NUCLEOTIDE SEQUENCE [LARGE SCALE GENOMIC DNA]</scope>
    <source>
        <strain evidence="2 3">NRRL 5741</strain>
    </source>
</reference>
<accession>A0A646KPJ1</accession>
<organism evidence="2 3">
    <name type="scientific">Streptomyces jumonjinensis</name>
    <dbReference type="NCBI Taxonomy" id="1945"/>
    <lineage>
        <taxon>Bacteria</taxon>
        <taxon>Bacillati</taxon>
        <taxon>Actinomycetota</taxon>
        <taxon>Actinomycetes</taxon>
        <taxon>Kitasatosporales</taxon>
        <taxon>Streptomycetaceae</taxon>
        <taxon>Streptomyces</taxon>
    </lineage>
</organism>
<sequence>MSKSLVEWAKGGDRPPIVAAAAWKGGDGKSTLAYEVAYQLGATLADFDWDKGGASGSWGFRPELRVRAPMLEAFEKGKTPTPLRGRRKPDLIPSHPDFGLNQPPPDRVADALEQWVRELDSPLVADTHPGGCDSTYGVLQPADVVLVPAVFADKSLNALEGMLEELTDYPLYVIPYMVKSPPARMRKRLRDMTTRFGIPVGPAVSYYSWIPTRSRRMAISSEPVSKQAAPFVQQIDRVAAGVMNYGA</sequence>
<evidence type="ECO:0000256" key="1">
    <source>
        <dbReference type="SAM" id="MobiDB-lite"/>
    </source>
</evidence>
<keyword evidence="3" id="KW-1185">Reference proteome</keyword>
<dbReference type="SUPFAM" id="SSF52540">
    <property type="entry name" value="P-loop containing nucleoside triphosphate hydrolases"/>
    <property type="match status" value="1"/>
</dbReference>
<feature type="region of interest" description="Disordered" evidence="1">
    <location>
        <begin position="77"/>
        <end position="103"/>
    </location>
</feature>
<comment type="caution">
    <text evidence="2">The sequence shown here is derived from an EMBL/GenBank/DDBJ whole genome shotgun (WGS) entry which is preliminary data.</text>
</comment>
<gene>
    <name evidence="2" type="ORF">FF041_22765</name>
</gene>
<dbReference type="InterPro" id="IPR027417">
    <property type="entry name" value="P-loop_NTPase"/>
</dbReference>
<dbReference type="Proteomes" id="UP000419138">
    <property type="component" value="Unassembled WGS sequence"/>
</dbReference>
<protein>
    <submittedName>
        <fullName evidence="2">ParA family protein</fullName>
    </submittedName>
</protein>
<evidence type="ECO:0000313" key="3">
    <source>
        <dbReference type="Proteomes" id="UP000419138"/>
    </source>
</evidence>
<dbReference type="Gene3D" id="3.40.50.300">
    <property type="entry name" value="P-loop containing nucleotide triphosphate hydrolases"/>
    <property type="match status" value="1"/>
</dbReference>
<proteinExistence type="predicted"/>
<dbReference type="AlphaFoldDB" id="A0A646KPJ1"/>
<evidence type="ECO:0000313" key="2">
    <source>
        <dbReference type="EMBL" id="MQT02906.1"/>
    </source>
</evidence>
<name>A0A646KPJ1_STRJU</name>
<dbReference type="EMBL" id="VCLA01000159">
    <property type="protein sequence ID" value="MQT02906.1"/>
    <property type="molecule type" value="Genomic_DNA"/>
</dbReference>
<dbReference type="RefSeq" id="WP_153524494.1">
    <property type="nucleotide sequence ID" value="NZ_JBEPDZ010000057.1"/>
</dbReference>
<dbReference type="OrthoDB" id="3665754at2"/>